<protein>
    <submittedName>
        <fullName evidence="1">Uncharacterized protein</fullName>
    </submittedName>
</protein>
<reference evidence="1" key="1">
    <citation type="submission" date="2021-02" db="EMBL/GenBank/DDBJ databases">
        <title>Comparative genomics reveals that relaxation of natural selection precedes convergent phenotypic evolution of cavefish.</title>
        <authorList>
            <person name="Peng Z."/>
        </authorList>
    </citation>
    <scope>NUCLEOTIDE SEQUENCE</scope>
    <source>
        <tissue evidence="1">Muscle</tissue>
    </source>
</reference>
<dbReference type="Proteomes" id="UP001059041">
    <property type="component" value="Linkage Group LG24"/>
</dbReference>
<comment type="caution">
    <text evidence="1">The sequence shown here is derived from an EMBL/GenBank/DDBJ whole genome shotgun (WGS) entry which is preliminary data.</text>
</comment>
<dbReference type="AlphaFoldDB" id="A0A9W7T8C3"/>
<accession>A0A9W7T8C3</accession>
<name>A0A9W7T8C3_TRIRA</name>
<organism evidence="1 2">
    <name type="scientific">Triplophysa rosa</name>
    <name type="common">Cave loach</name>
    <dbReference type="NCBI Taxonomy" id="992332"/>
    <lineage>
        <taxon>Eukaryota</taxon>
        <taxon>Metazoa</taxon>
        <taxon>Chordata</taxon>
        <taxon>Craniata</taxon>
        <taxon>Vertebrata</taxon>
        <taxon>Euteleostomi</taxon>
        <taxon>Actinopterygii</taxon>
        <taxon>Neopterygii</taxon>
        <taxon>Teleostei</taxon>
        <taxon>Ostariophysi</taxon>
        <taxon>Cypriniformes</taxon>
        <taxon>Nemacheilidae</taxon>
        <taxon>Triplophysa</taxon>
    </lineage>
</organism>
<gene>
    <name evidence="1" type="ORF">IRJ41_008679</name>
</gene>
<proteinExistence type="predicted"/>
<evidence type="ECO:0000313" key="1">
    <source>
        <dbReference type="EMBL" id="KAI7791798.1"/>
    </source>
</evidence>
<keyword evidence="2" id="KW-1185">Reference proteome</keyword>
<sequence>MVKISLTLGPEMECTSTFYRVRGALGETERACETRVLQEYRAGEVSRKGLQHLSGMFLSTDACRYIRWQTQKIKVPLSDAFRARLCPFVGLMPKQRREAGMQGVCVDLDFGPGKRACIYWQLVEENGGL</sequence>
<evidence type="ECO:0000313" key="2">
    <source>
        <dbReference type="Proteomes" id="UP001059041"/>
    </source>
</evidence>
<dbReference type="EMBL" id="JAFHDT010000024">
    <property type="protein sequence ID" value="KAI7791798.1"/>
    <property type="molecule type" value="Genomic_DNA"/>
</dbReference>